<reference evidence="4 5" key="1">
    <citation type="journal article" date="2010" name="Nature">
        <title>Genome sequence of the palaeopolyploid soybean.</title>
        <authorList>
            <person name="Schmutz J."/>
            <person name="Cannon S.B."/>
            <person name="Schlueter J."/>
            <person name="Ma J."/>
            <person name="Mitros T."/>
            <person name="Nelson W."/>
            <person name="Hyten D.L."/>
            <person name="Song Q."/>
            <person name="Thelen J.J."/>
            <person name="Cheng J."/>
            <person name="Xu D."/>
            <person name="Hellsten U."/>
            <person name="May G.D."/>
            <person name="Yu Y."/>
            <person name="Sakurai T."/>
            <person name="Umezawa T."/>
            <person name="Bhattacharyya M.K."/>
            <person name="Sandhu D."/>
            <person name="Valliyodan B."/>
            <person name="Lindquist E."/>
            <person name="Peto M."/>
            <person name="Grant D."/>
            <person name="Shu S."/>
            <person name="Goodstein D."/>
            <person name="Barry K."/>
            <person name="Futrell-Griggs M."/>
            <person name="Abernathy B."/>
            <person name="Du J."/>
            <person name="Tian Z."/>
            <person name="Zhu L."/>
            <person name="Gill N."/>
            <person name="Joshi T."/>
            <person name="Libault M."/>
            <person name="Sethuraman A."/>
            <person name="Zhang X.-C."/>
            <person name="Shinozaki K."/>
            <person name="Nguyen H.T."/>
            <person name="Wing R.A."/>
            <person name="Cregan P."/>
            <person name="Specht J."/>
            <person name="Grimwood J."/>
            <person name="Rokhsar D."/>
            <person name="Stacey G."/>
            <person name="Shoemaker R.C."/>
            <person name="Jackson S.A."/>
        </authorList>
    </citation>
    <scope>NUCLEOTIDE SEQUENCE</scope>
    <source>
        <strain evidence="5">cv. Williams 82</strain>
        <tissue evidence="4">Callus</tissue>
    </source>
</reference>
<evidence type="ECO:0000313" key="6">
    <source>
        <dbReference type="Proteomes" id="UP000008827"/>
    </source>
</evidence>
<reference evidence="4" key="3">
    <citation type="submission" date="2018-07" db="EMBL/GenBank/DDBJ databases">
        <title>WGS assembly of Glycine max.</title>
        <authorList>
            <person name="Schmutz J."/>
            <person name="Cannon S."/>
            <person name="Schlueter J."/>
            <person name="Ma J."/>
            <person name="Mitros T."/>
            <person name="Nelson W."/>
            <person name="Hyten D."/>
            <person name="Song Q."/>
            <person name="Thelen J."/>
            <person name="Cheng J."/>
            <person name="Xu D."/>
            <person name="Hellsten U."/>
            <person name="May G."/>
            <person name="Yu Y."/>
            <person name="Sakurai T."/>
            <person name="Umezawa T."/>
            <person name="Bhattacharyya M."/>
            <person name="Sandhu D."/>
            <person name="Valliyodan B."/>
            <person name="Lindquist E."/>
            <person name="Peto M."/>
            <person name="Grant D."/>
            <person name="Shu S."/>
            <person name="Goodstein D."/>
            <person name="Barry K."/>
            <person name="Futrell-Griggs M."/>
            <person name="Abernathy B."/>
            <person name="Du J."/>
            <person name="Tian Z."/>
            <person name="Zhu L."/>
            <person name="Gill N."/>
            <person name="Joshi T."/>
            <person name="Libault M."/>
            <person name="Sethuraman A."/>
            <person name="Zhang X."/>
            <person name="Shinozaki K."/>
            <person name="Nguyen H."/>
            <person name="Wing R."/>
            <person name="Cregan P."/>
            <person name="Specht J."/>
            <person name="Grimwood J."/>
            <person name="Rokhsar D."/>
            <person name="Stacey G."/>
            <person name="Shoemaker R."/>
            <person name="Jackson S."/>
        </authorList>
    </citation>
    <scope>NUCLEOTIDE SEQUENCE</scope>
    <source>
        <tissue evidence="4">Callus</tissue>
    </source>
</reference>
<proteinExistence type="predicted"/>
<dbReference type="InterPro" id="IPR007021">
    <property type="entry name" value="DUF659"/>
</dbReference>
<name>A0A0R0EK69_SOYBN</name>
<sequence>MHQEASTQNSRPNIRGKIDIAWAHCKLIREGDKIAMMCIYYDKTIRRDGINRLKGHSAGEMGQVSLCKKVPLDVCYQMKHNIEENKSKNKNRRIDEEHDFYPPSEEGGEVPIEVEQQSEQTQRTNERPRTTPRSQPTLKCVLQNKQVISRSNSTYFQPMIDALYSMSSGCKAPSMHCLCDDLLNSWVDDVHKLVVSLYLKIKTGCTLMADGWIDRKRRTLTNFLVYCPKGTIFLKKFVDVSHASKSADLLFKFFKDVVLHVGPENVVHIVTGNAANYVATGRLLEKEFPKLFWSPCAAHCINLMLQDMGNTLILAQKDALRVMVTSKEWISSTYAKEAKAKQFVEQLQTKLTSEKRIYNNVELDFGRQGVLDERNTVMPDQWWASYGCGVPHLQKLTIRILSQTCSVSNCERNVNHHKLNDLAYVRYNLRLQNRQQSYDPINLETLDGHVDWVMEDSPPFLTNEKVNALPKDLVDMTIQPLSNDIDIF</sequence>
<dbReference type="EnsemblPlants" id="KRG90244">
    <property type="protein sequence ID" value="KRG90244"/>
    <property type="gene ID" value="GLYMA_20G077100"/>
</dbReference>
<evidence type="ECO:0000256" key="1">
    <source>
        <dbReference type="SAM" id="MobiDB-lite"/>
    </source>
</evidence>
<evidence type="ECO:0000313" key="4">
    <source>
        <dbReference type="EMBL" id="KRG90244.1"/>
    </source>
</evidence>
<dbReference type="GO" id="GO:0046983">
    <property type="term" value="F:protein dimerization activity"/>
    <property type="evidence" value="ECO:0007669"/>
    <property type="project" value="InterPro"/>
</dbReference>
<evidence type="ECO:0000313" key="5">
    <source>
        <dbReference type="EnsemblPlants" id="KRG90244"/>
    </source>
</evidence>
<dbReference type="InParanoid" id="A0A0R0EK69"/>
<feature type="domain" description="DUF659" evidence="2">
    <location>
        <begin position="173"/>
        <end position="311"/>
    </location>
</feature>
<evidence type="ECO:0000259" key="3">
    <source>
        <dbReference type="Pfam" id="PF05699"/>
    </source>
</evidence>
<reference evidence="5" key="2">
    <citation type="submission" date="2018-02" db="UniProtKB">
        <authorList>
            <consortium name="EnsemblPlants"/>
        </authorList>
    </citation>
    <scope>IDENTIFICATION</scope>
    <source>
        <strain evidence="5">Williams 82</strain>
    </source>
</reference>
<evidence type="ECO:0000259" key="2">
    <source>
        <dbReference type="Pfam" id="PF04937"/>
    </source>
</evidence>
<organism evidence="4">
    <name type="scientific">Glycine max</name>
    <name type="common">Soybean</name>
    <name type="synonym">Glycine hispida</name>
    <dbReference type="NCBI Taxonomy" id="3847"/>
    <lineage>
        <taxon>Eukaryota</taxon>
        <taxon>Viridiplantae</taxon>
        <taxon>Streptophyta</taxon>
        <taxon>Embryophyta</taxon>
        <taxon>Tracheophyta</taxon>
        <taxon>Spermatophyta</taxon>
        <taxon>Magnoliopsida</taxon>
        <taxon>eudicotyledons</taxon>
        <taxon>Gunneridae</taxon>
        <taxon>Pentapetalae</taxon>
        <taxon>rosids</taxon>
        <taxon>fabids</taxon>
        <taxon>Fabales</taxon>
        <taxon>Fabaceae</taxon>
        <taxon>Papilionoideae</taxon>
        <taxon>50 kb inversion clade</taxon>
        <taxon>NPAAA clade</taxon>
        <taxon>indigoferoid/millettioid clade</taxon>
        <taxon>Phaseoleae</taxon>
        <taxon>Glycine</taxon>
        <taxon>Glycine subgen. Soja</taxon>
    </lineage>
</organism>
<dbReference type="Proteomes" id="UP000008827">
    <property type="component" value="Chromosome 20"/>
</dbReference>
<gene>
    <name evidence="4" type="ORF">GLYMA_20G077100</name>
</gene>
<protein>
    <recommendedName>
        <fullName evidence="7">DUF659 domain-containing protein</fullName>
    </recommendedName>
</protein>
<feature type="compositionally biased region" description="Basic and acidic residues" evidence="1">
    <location>
        <begin position="86"/>
        <end position="100"/>
    </location>
</feature>
<keyword evidence="6" id="KW-1185">Reference proteome</keyword>
<dbReference type="Pfam" id="PF04937">
    <property type="entry name" value="DUF659"/>
    <property type="match status" value="1"/>
</dbReference>
<dbReference type="Gramene" id="KRG90244">
    <property type="protein sequence ID" value="KRG90244"/>
    <property type="gene ID" value="GLYMA_20G077100"/>
</dbReference>
<dbReference type="PANTHER" id="PTHR32166">
    <property type="entry name" value="OSJNBA0013A04.12 PROTEIN"/>
    <property type="match status" value="1"/>
</dbReference>
<dbReference type="InterPro" id="IPR008906">
    <property type="entry name" value="HATC_C_dom"/>
</dbReference>
<dbReference type="Pfam" id="PF05699">
    <property type="entry name" value="Dimer_Tnp_hAT"/>
    <property type="match status" value="1"/>
</dbReference>
<accession>A0A0R0EK69</accession>
<feature type="domain" description="HAT C-terminal dimerisation" evidence="3">
    <location>
        <begin position="376"/>
        <end position="415"/>
    </location>
</feature>
<dbReference type="EMBL" id="CM000853">
    <property type="protein sequence ID" value="KRG90244.1"/>
    <property type="molecule type" value="Genomic_DNA"/>
</dbReference>
<dbReference type="SUPFAM" id="SSF53098">
    <property type="entry name" value="Ribonuclease H-like"/>
    <property type="match status" value="1"/>
</dbReference>
<dbReference type="AlphaFoldDB" id="A0A0R0EK69"/>
<dbReference type="InterPro" id="IPR012337">
    <property type="entry name" value="RNaseH-like_sf"/>
</dbReference>
<evidence type="ECO:0008006" key="7">
    <source>
        <dbReference type="Google" id="ProtNLM"/>
    </source>
</evidence>
<dbReference type="PANTHER" id="PTHR32166:SF88">
    <property type="entry name" value="HAT TRANSPOSON SUPERFAMILY"/>
    <property type="match status" value="1"/>
</dbReference>
<feature type="region of interest" description="Disordered" evidence="1">
    <location>
        <begin position="86"/>
        <end position="135"/>
    </location>
</feature>